<organism evidence="2 3">
    <name type="scientific">Fermentimonas caenicola</name>
    <dbReference type="NCBI Taxonomy" id="1562970"/>
    <lineage>
        <taxon>Bacteria</taxon>
        <taxon>Pseudomonadati</taxon>
        <taxon>Bacteroidota</taxon>
        <taxon>Bacteroidia</taxon>
        <taxon>Bacteroidales</taxon>
        <taxon>Dysgonomonadaceae</taxon>
        <taxon>Fermentimonas</taxon>
    </lineage>
</organism>
<dbReference type="PROSITE" id="PS51257">
    <property type="entry name" value="PROKAR_LIPOPROTEIN"/>
    <property type="match status" value="1"/>
</dbReference>
<protein>
    <recommendedName>
        <fullName evidence="1">Peptidase M15C domain-containing protein</fullName>
    </recommendedName>
</protein>
<gene>
    <name evidence="2" type="ORF">ING2E5B_2088</name>
</gene>
<dbReference type="AlphaFoldDB" id="A0A098C4G3"/>
<evidence type="ECO:0000313" key="3">
    <source>
        <dbReference type="Proteomes" id="UP000032417"/>
    </source>
</evidence>
<dbReference type="KEGG" id="pbt:ING2E5B_2088"/>
<dbReference type="InterPro" id="IPR009045">
    <property type="entry name" value="Zn_M74/Hedgehog-like"/>
</dbReference>
<reference evidence="2 3" key="1">
    <citation type="submission" date="2014-08" db="EMBL/GenBank/DDBJ databases">
        <authorList>
            <person name="Wibberg D."/>
        </authorList>
    </citation>
    <scope>NUCLEOTIDE SEQUENCE [LARGE SCALE GENOMIC DNA]</scope>
    <source>
        <strain evidence="3">ING2-E5B</strain>
    </source>
</reference>
<feature type="domain" description="Peptidase M15C" evidence="1">
    <location>
        <begin position="151"/>
        <end position="225"/>
    </location>
</feature>
<proteinExistence type="predicted"/>
<evidence type="ECO:0000259" key="1">
    <source>
        <dbReference type="Pfam" id="PF13539"/>
    </source>
</evidence>
<dbReference type="Proteomes" id="UP000032417">
    <property type="component" value="Chromosome 1"/>
</dbReference>
<accession>A0A098C4G3</accession>
<keyword evidence="3" id="KW-1185">Reference proteome</keyword>
<dbReference type="SUPFAM" id="SSF55166">
    <property type="entry name" value="Hedgehog/DD-peptidase"/>
    <property type="match status" value="1"/>
</dbReference>
<dbReference type="OrthoDB" id="9799970at2"/>
<dbReference type="EMBL" id="LN515532">
    <property type="protein sequence ID" value="CEA16817.1"/>
    <property type="molecule type" value="Genomic_DNA"/>
</dbReference>
<evidence type="ECO:0000313" key="2">
    <source>
        <dbReference type="EMBL" id="CEA16817.1"/>
    </source>
</evidence>
<name>A0A098C4G3_9BACT</name>
<dbReference type="InterPro" id="IPR039561">
    <property type="entry name" value="Peptidase_M15C"/>
</dbReference>
<sequence>MRLQNLFFLIFLIILSCNNNRRDSATPADIHADSTAEDLQNIIQEPVLPDTIIDASYTFDEAVEYSEAPEEIISQLELVDVYYISTDGKIHKGQVVTNRQIANDIKEIFSFMLDEGFVIEKAIPIVKYGWNDSLSMADNNSYSFCYRNISYSKHATGMAIDINPRFNPLRWKNIDRPNTPAGAVLDTTVNGTLYPGHIVANEFRRLGFRWGHTFTKYYDDHHFEKR</sequence>
<dbReference type="Pfam" id="PF13539">
    <property type="entry name" value="Peptidase_M15_4"/>
    <property type="match status" value="1"/>
</dbReference>
<dbReference type="Gene3D" id="3.30.1380.10">
    <property type="match status" value="1"/>
</dbReference>
<dbReference type="HOGENOM" id="CLU_066235_3_1_10"/>
<dbReference type="GO" id="GO:0008233">
    <property type="term" value="F:peptidase activity"/>
    <property type="evidence" value="ECO:0007669"/>
    <property type="project" value="InterPro"/>
</dbReference>
<dbReference type="STRING" id="1562970.ING2E5B_2088"/>